<dbReference type="PANTHER" id="PTHR36973:SF4">
    <property type="entry name" value="NODULATION PROTEIN"/>
    <property type="match status" value="1"/>
</dbReference>
<dbReference type="InterPro" id="IPR029063">
    <property type="entry name" value="SAM-dependent_MTases_sf"/>
</dbReference>
<dbReference type="OrthoDB" id="9802760at2"/>
<dbReference type="GO" id="GO:0032259">
    <property type="term" value="P:methylation"/>
    <property type="evidence" value="ECO:0007669"/>
    <property type="project" value="UniProtKB-KW"/>
</dbReference>
<dbReference type="Proteomes" id="UP000266482">
    <property type="component" value="Unassembled WGS sequence"/>
</dbReference>
<organism evidence="2 3">
    <name type="scientific">Paenibacillus nanensis</name>
    <dbReference type="NCBI Taxonomy" id="393251"/>
    <lineage>
        <taxon>Bacteria</taxon>
        <taxon>Bacillati</taxon>
        <taxon>Bacillota</taxon>
        <taxon>Bacilli</taxon>
        <taxon>Bacillales</taxon>
        <taxon>Paenibacillaceae</taxon>
        <taxon>Paenibacillus</taxon>
    </lineage>
</organism>
<evidence type="ECO:0000313" key="3">
    <source>
        <dbReference type="Proteomes" id="UP000266482"/>
    </source>
</evidence>
<dbReference type="EMBL" id="QXQA01000007">
    <property type="protein sequence ID" value="RIX52461.1"/>
    <property type="molecule type" value="Genomic_DNA"/>
</dbReference>
<keyword evidence="2" id="KW-0808">Transferase</keyword>
<keyword evidence="2" id="KW-0489">Methyltransferase</keyword>
<dbReference type="GO" id="GO:0008171">
    <property type="term" value="F:O-methyltransferase activity"/>
    <property type="evidence" value="ECO:0007669"/>
    <property type="project" value="TreeGrafter"/>
</dbReference>
<accession>A0A3A1UYC6</accession>
<protein>
    <submittedName>
        <fullName evidence="2">FkbM family methyltransferase</fullName>
    </submittedName>
</protein>
<proteinExistence type="predicted"/>
<comment type="caution">
    <text evidence="2">The sequence shown here is derived from an EMBL/GenBank/DDBJ whole genome shotgun (WGS) entry which is preliminary data.</text>
</comment>
<reference evidence="2 3" key="1">
    <citation type="submission" date="2018-09" db="EMBL/GenBank/DDBJ databases">
        <title>Paenibacillus aracenensis nov. sp. isolated from a cave in southern Spain.</title>
        <authorList>
            <person name="Jurado V."/>
            <person name="Gutierrez-Patricio S."/>
            <person name="Gonzalez-Pimentel J.L."/>
            <person name="Miller A.Z."/>
            <person name="Laiz L."/>
            <person name="Saiz-Jimenez C."/>
        </authorList>
    </citation>
    <scope>NUCLEOTIDE SEQUENCE [LARGE SCALE GENOMIC DNA]</scope>
    <source>
        <strain evidence="2 3">DSM 22867</strain>
    </source>
</reference>
<evidence type="ECO:0000313" key="2">
    <source>
        <dbReference type="EMBL" id="RIX52461.1"/>
    </source>
</evidence>
<dbReference type="NCBIfam" id="TIGR01444">
    <property type="entry name" value="fkbM_fam"/>
    <property type="match status" value="1"/>
</dbReference>
<dbReference type="PANTHER" id="PTHR36973">
    <property type="entry name" value="SLL1456 PROTEIN-RELATED"/>
    <property type="match status" value="1"/>
</dbReference>
<name>A0A3A1UYC6_9BACL</name>
<gene>
    <name evidence="2" type="ORF">D3P08_13390</name>
</gene>
<keyword evidence="3" id="KW-1185">Reference proteome</keyword>
<dbReference type="Pfam" id="PF05050">
    <property type="entry name" value="Methyltransf_21"/>
    <property type="match status" value="1"/>
</dbReference>
<dbReference type="Gene3D" id="3.40.50.150">
    <property type="entry name" value="Vaccinia Virus protein VP39"/>
    <property type="match status" value="1"/>
</dbReference>
<evidence type="ECO:0000259" key="1">
    <source>
        <dbReference type="Pfam" id="PF05050"/>
    </source>
</evidence>
<dbReference type="InterPro" id="IPR006342">
    <property type="entry name" value="FkbM_mtfrase"/>
</dbReference>
<dbReference type="SUPFAM" id="SSF53335">
    <property type="entry name" value="S-adenosyl-L-methionine-dependent methyltransferases"/>
    <property type="match status" value="1"/>
</dbReference>
<feature type="domain" description="Methyltransferase FkbM" evidence="1">
    <location>
        <begin position="117"/>
        <end position="228"/>
    </location>
</feature>
<dbReference type="AlphaFoldDB" id="A0A3A1UYC6"/>
<dbReference type="InterPro" id="IPR053188">
    <property type="entry name" value="FkbM_Methyltransferase"/>
</dbReference>
<sequence>MIYHAAWHLIGGKYDMHKITILGTKHSLYVNAADLKGASLIKYKGRSQPRVVYIWRALASRLKPDLVIDAGVNYGEIVLSAVYPAHAPITVIDANDSLRPYLLRSLREHPNSKQFRYVHAIASDQNRDSVTFYIDTARSGDSSAYHLGDKAFEEVKVPSVTVDSLIGSSEAQDKTLLFKLDVEGYEWQVLRGMSRLLEECREAAGCIEFNMSYLKDKGVDIGAYLQFLGERFRLYAIGHAGKLTEIKAPYLEQANAYFAEDPSCNDLLLVKSADTLNRLKR</sequence>